<gene>
    <name evidence="1" type="ORF">ANN_09307</name>
</gene>
<name>A0ABQ8TN74_PERAM</name>
<organism evidence="1 2">
    <name type="scientific">Periplaneta americana</name>
    <name type="common">American cockroach</name>
    <name type="synonym">Blatta americana</name>
    <dbReference type="NCBI Taxonomy" id="6978"/>
    <lineage>
        <taxon>Eukaryota</taxon>
        <taxon>Metazoa</taxon>
        <taxon>Ecdysozoa</taxon>
        <taxon>Arthropoda</taxon>
        <taxon>Hexapoda</taxon>
        <taxon>Insecta</taxon>
        <taxon>Pterygota</taxon>
        <taxon>Neoptera</taxon>
        <taxon>Polyneoptera</taxon>
        <taxon>Dictyoptera</taxon>
        <taxon>Blattodea</taxon>
        <taxon>Blattoidea</taxon>
        <taxon>Blattidae</taxon>
        <taxon>Blattinae</taxon>
        <taxon>Periplaneta</taxon>
    </lineage>
</organism>
<keyword evidence="2" id="KW-1185">Reference proteome</keyword>
<dbReference type="Proteomes" id="UP001148838">
    <property type="component" value="Unassembled WGS sequence"/>
</dbReference>
<reference evidence="1 2" key="1">
    <citation type="journal article" date="2022" name="Allergy">
        <title>Genome assembly and annotation of Periplaneta americana reveal a comprehensive cockroach allergen profile.</title>
        <authorList>
            <person name="Wang L."/>
            <person name="Xiong Q."/>
            <person name="Saelim N."/>
            <person name="Wang L."/>
            <person name="Nong W."/>
            <person name="Wan A.T."/>
            <person name="Shi M."/>
            <person name="Liu X."/>
            <person name="Cao Q."/>
            <person name="Hui J.H.L."/>
            <person name="Sookrung N."/>
            <person name="Leung T.F."/>
            <person name="Tungtrongchitr A."/>
            <person name="Tsui S.K.W."/>
        </authorList>
    </citation>
    <scope>NUCLEOTIDE SEQUENCE [LARGE SCALE GENOMIC DNA]</scope>
    <source>
        <strain evidence="1">PWHHKU_190912</strain>
    </source>
</reference>
<evidence type="ECO:0000313" key="1">
    <source>
        <dbReference type="EMBL" id="KAJ4447303.1"/>
    </source>
</evidence>
<proteinExistence type="predicted"/>
<comment type="caution">
    <text evidence="1">The sequence shown here is derived from an EMBL/GenBank/DDBJ whole genome shotgun (WGS) entry which is preliminary data.</text>
</comment>
<sequence length="308" mass="35700">MTAIDLSSSFVPIPLQRDVIVVHRSGEIRNTLISTVKSKHADFCCLEWNGTCQREKNSPQYVFPNSSHSCHYRRYHKYRYVLFRMNAVLARQLLWHIDSSDIQYKTIANIQQLPNHIDYIYDHAIRMLGIIRSVTYSFSIPDSLLIPYYTLVRSKLEYASVVWNSITSSDSAKLENIQRKFIALSSYRFLPNNPEYNYDKKCEHFKYRSLYARRHDLDYLFLCTLNGLCALPHSPQVPSDWQYKGVVVTGGWHQATTATPMRSVVVGVAISETVVCRRRCWCPRRLSLPSAASSVIYGKDLKKARRCQ</sequence>
<accession>A0ABQ8TN74</accession>
<evidence type="ECO:0000313" key="2">
    <source>
        <dbReference type="Proteomes" id="UP001148838"/>
    </source>
</evidence>
<dbReference type="EMBL" id="JAJSOF020000005">
    <property type="protein sequence ID" value="KAJ4447303.1"/>
    <property type="molecule type" value="Genomic_DNA"/>
</dbReference>
<protein>
    <submittedName>
        <fullName evidence="1">Uncharacterized protein</fullName>
    </submittedName>
</protein>